<organism evidence="2 3">
    <name type="scientific">Autumnicola edwardsiae</name>
    <dbReference type="NCBI Taxonomy" id="3075594"/>
    <lineage>
        <taxon>Bacteria</taxon>
        <taxon>Pseudomonadati</taxon>
        <taxon>Bacteroidota</taxon>
        <taxon>Flavobacteriia</taxon>
        <taxon>Flavobacteriales</taxon>
        <taxon>Flavobacteriaceae</taxon>
        <taxon>Autumnicola</taxon>
    </lineage>
</organism>
<protein>
    <submittedName>
        <fullName evidence="2">DUF427 domain-containing protein</fullName>
    </submittedName>
</protein>
<dbReference type="PANTHER" id="PTHR34310:SF5">
    <property type="entry name" value="DUF427 DOMAIN PROTEIN (AFU_ORTHOLOGUE AFUA_3G02220)"/>
    <property type="match status" value="1"/>
</dbReference>
<feature type="domain" description="DUF427" evidence="1">
    <location>
        <begin position="1"/>
        <end position="87"/>
    </location>
</feature>
<dbReference type="Pfam" id="PF04248">
    <property type="entry name" value="NTP_transf_9"/>
    <property type="match status" value="1"/>
</dbReference>
<dbReference type="RefSeq" id="WP_311483116.1">
    <property type="nucleotide sequence ID" value="NZ_JAVRHP010000006.1"/>
</dbReference>
<proteinExistence type="predicted"/>
<dbReference type="PANTHER" id="PTHR34310">
    <property type="entry name" value="DUF427 DOMAIN PROTEIN (AFU_ORTHOLOGUE AFUA_3G02220)"/>
    <property type="match status" value="1"/>
</dbReference>
<dbReference type="EMBL" id="JAVRHP010000006">
    <property type="protein sequence ID" value="MDT0648937.1"/>
    <property type="molecule type" value="Genomic_DNA"/>
</dbReference>
<name>A0ABU3CRF4_9FLAO</name>
<evidence type="ECO:0000259" key="1">
    <source>
        <dbReference type="Pfam" id="PF04248"/>
    </source>
</evidence>
<dbReference type="Gene3D" id="2.170.150.40">
    <property type="entry name" value="Domain of unknown function (DUF427)"/>
    <property type="match status" value="1"/>
</dbReference>
<reference evidence="2 3" key="1">
    <citation type="submission" date="2023-09" db="EMBL/GenBank/DDBJ databases">
        <authorList>
            <person name="Rey-Velasco X."/>
        </authorList>
    </citation>
    <scope>NUCLEOTIDE SEQUENCE [LARGE SCALE GENOMIC DNA]</scope>
    <source>
        <strain evidence="2 3">F297</strain>
    </source>
</reference>
<evidence type="ECO:0000313" key="2">
    <source>
        <dbReference type="EMBL" id="MDT0648937.1"/>
    </source>
</evidence>
<dbReference type="Proteomes" id="UP001248819">
    <property type="component" value="Unassembled WGS sequence"/>
</dbReference>
<accession>A0ABU3CRF4</accession>
<gene>
    <name evidence="2" type="ORF">RM529_02220</name>
</gene>
<dbReference type="InterPro" id="IPR007361">
    <property type="entry name" value="DUF427"/>
</dbReference>
<keyword evidence="3" id="KW-1185">Reference proteome</keyword>
<comment type="caution">
    <text evidence="2">The sequence shown here is derived from an EMBL/GenBank/DDBJ whole genome shotgun (WGS) entry which is preliminary data.</text>
</comment>
<dbReference type="InterPro" id="IPR038694">
    <property type="entry name" value="DUF427_sf"/>
</dbReference>
<sequence>MKAIWNNTVIAESDNTKIVENNHYFPMDDIRKEYFKASNTHTRCPWKGKASYFHVEVGKEKNEDAAWFYPSASLAAKPIENYVAFWKGIEVTE</sequence>
<evidence type="ECO:0000313" key="3">
    <source>
        <dbReference type="Proteomes" id="UP001248819"/>
    </source>
</evidence>